<dbReference type="InterPro" id="IPR009061">
    <property type="entry name" value="DNA-bd_dom_put_sf"/>
</dbReference>
<evidence type="ECO:0000313" key="4">
    <source>
        <dbReference type="Proteomes" id="UP000683139"/>
    </source>
</evidence>
<protein>
    <submittedName>
        <fullName evidence="3">MerR family transcriptional regulator</fullName>
    </submittedName>
</protein>
<evidence type="ECO:0000313" key="3">
    <source>
        <dbReference type="EMBL" id="GIP16108.1"/>
    </source>
</evidence>
<dbReference type="SUPFAM" id="SSF46955">
    <property type="entry name" value="Putative DNA-binding domain"/>
    <property type="match status" value="1"/>
</dbReference>
<dbReference type="InterPro" id="IPR047057">
    <property type="entry name" value="MerR_fam"/>
</dbReference>
<evidence type="ECO:0000256" key="1">
    <source>
        <dbReference type="ARBA" id="ARBA00023125"/>
    </source>
</evidence>
<dbReference type="CDD" id="cd01106">
    <property type="entry name" value="HTH_TipAL-Mta"/>
    <property type="match status" value="1"/>
</dbReference>
<organism evidence="3 4">
    <name type="scientific">Paenibacillus montaniterrae</name>
    <dbReference type="NCBI Taxonomy" id="429341"/>
    <lineage>
        <taxon>Bacteria</taxon>
        <taxon>Bacillati</taxon>
        <taxon>Bacillota</taxon>
        <taxon>Bacilli</taxon>
        <taxon>Bacillales</taxon>
        <taxon>Paenibacillaceae</taxon>
        <taxon>Paenibacillus</taxon>
    </lineage>
</organism>
<dbReference type="PANTHER" id="PTHR30204:SF96">
    <property type="entry name" value="CHROMOSOME-ANCHORING PROTEIN RACA"/>
    <property type="match status" value="1"/>
</dbReference>
<dbReference type="EMBL" id="BOSE01000002">
    <property type="protein sequence ID" value="GIP16108.1"/>
    <property type="molecule type" value="Genomic_DNA"/>
</dbReference>
<dbReference type="Pfam" id="PF13411">
    <property type="entry name" value="MerR_1"/>
    <property type="match status" value="1"/>
</dbReference>
<comment type="caution">
    <text evidence="3">The sequence shown here is derived from an EMBL/GenBank/DDBJ whole genome shotgun (WGS) entry which is preliminary data.</text>
</comment>
<dbReference type="AlphaFoldDB" id="A0A919YLJ6"/>
<dbReference type="PANTHER" id="PTHR30204">
    <property type="entry name" value="REDOX-CYCLING DRUG-SENSING TRANSCRIPTIONAL ACTIVATOR SOXR"/>
    <property type="match status" value="1"/>
</dbReference>
<keyword evidence="1" id="KW-0238">DNA-binding</keyword>
<dbReference type="InterPro" id="IPR000551">
    <property type="entry name" value="MerR-type_HTH_dom"/>
</dbReference>
<proteinExistence type="predicted"/>
<reference evidence="3" key="1">
    <citation type="submission" date="2021-03" db="EMBL/GenBank/DDBJ databases">
        <title>Antimicrobial resistance genes in bacteria isolated from Japanese honey, and their potential for conferring macrolide and lincosamide resistance in the American foulbrood pathogen Paenibacillus larvae.</title>
        <authorList>
            <person name="Okamoto M."/>
            <person name="Kumagai M."/>
            <person name="Kanamori H."/>
            <person name="Takamatsu D."/>
        </authorList>
    </citation>
    <scope>NUCLEOTIDE SEQUENCE</scope>
    <source>
        <strain evidence="3">J40TS1</strain>
    </source>
</reference>
<sequence>MLIPIQQVAKQIGISVRTLRYYDQIGLLPTMAKTEGGHRLYTEEDLKKLQQILFLKEMGFRLDDIKQMLQKQDWNWASSLKSQLAYVQKEQERLRSMELSLRELISGVAVDGAENVVALQKLIRLSGQDKAKQIAFKSALLNDKELDLWQRLPHMNAADPHSMEWIALLAQVKQVMVEGTSSPKVQSIIRRMCEKMDEQFGDEPEFLDKLWELRKSPASSEQLGFYPIEQNVIAFLDEAFAFYDANTTAVQRKGEAAP</sequence>
<keyword evidence="4" id="KW-1185">Reference proteome</keyword>
<gene>
    <name evidence="3" type="ORF">J40TS1_17500</name>
</gene>
<dbReference type="Proteomes" id="UP000683139">
    <property type="component" value="Unassembled WGS sequence"/>
</dbReference>
<dbReference type="Gene3D" id="1.10.1660.10">
    <property type="match status" value="1"/>
</dbReference>
<feature type="domain" description="HTH merR-type" evidence="2">
    <location>
        <begin position="2"/>
        <end position="71"/>
    </location>
</feature>
<accession>A0A919YLJ6</accession>
<name>A0A919YLJ6_9BACL</name>
<dbReference type="SMART" id="SM00422">
    <property type="entry name" value="HTH_MERR"/>
    <property type="match status" value="1"/>
</dbReference>
<evidence type="ECO:0000259" key="2">
    <source>
        <dbReference type="PROSITE" id="PS50937"/>
    </source>
</evidence>
<dbReference type="GO" id="GO:0003700">
    <property type="term" value="F:DNA-binding transcription factor activity"/>
    <property type="evidence" value="ECO:0007669"/>
    <property type="project" value="InterPro"/>
</dbReference>
<dbReference type="GO" id="GO:0003677">
    <property type="term" value="F:DNA binding"/>
    <property type="evidence" value="ECO:0007669"/>
    <property type="project" value="UniProtKB-KW"/>
</dbReference>
<dbReference type="PROSITE" id="PS50937">
    <property type="entry name" value="HTH_MERR_2"/>
    <property type="match status" value="1"/>
</dbReference>
<dbReference type="PRINTS" id="PR00040">
    <property type="entry name" value="HTHMERR"/>
</dbReference>